<accession>A0A3E4PWS6</accession>
<dbReference type="PANTHER" id="PTHR43537:SF5">
    <property type="entry name" value="UXU OPERON TRANSCRIPTIONAL REGULATOR"/>
    <property type="match status" value="1"/>
</dbReference>
<dbReference type="Gene3D" id="1.10.10.10">
    <property type="entry name" value="Winged helix-like DNA-binding domain superfamily/Winged helix DNA-binding domain"/>
    <property type="match status" value="1"/>
</dbReference>
<dbReference type="Gene3D" id="1.20.120.530">
    <property type="entry name" value="GntR ligand-binding domain-like"/>
    <property type="match status" value="1"/>
</dbReference>
<dbReference type="GO" id="GO:0003677">
    <property type="term" value="F:DNA binding"/>
    <property type="evidence" value="ECO:0007669"/>
    <property type="project" value="UniProtKB-KW"/>
</dbReference>
<gene>
    <name evidence="5" type="ORF">DXC93_05945</name>
</gene>
<dbReference type="Proteomes" id="UP000261324">
    <property type="component" value="Unassembled WGS sequence"/>
</dbReference>
<proteinExistence type="predicted"/>
<protein>
    <submittedName>
        <fullName evidence="5">FadR family transcriptional regulator</fullName>
    </submittedName>
</protein>
<evidence type="ECO:0000259" key="4">
    <source>
        <dbReference type="PROSITE" id="PS50949"/>
    </source>
</evidence>
<evidence type="ECO:0000313" key="6">
    <source>
        <dbReference type="Proteomes" id="UP000261324"/>
    </source>
</evidence>
<dbReference type="Pfam" id="PF07729">
    <property type="entry name" value="FCD"/>
    <property type="match status" value="1"/>
</dbReference>
<dbReference type="GO" id="GO:0003700">
    <property type="term" value="F:DNA-binding transcription factor activity"/>
    <property type="evidence" value="ECO:0007669"/>
    <property type="project" value="InterPro"/>
</dbReference>
<dbReference type="PANTHER" id="PTHR43537">
    <property type="entry name" value="TRANSCRIPTIONAL REGULATOR, GNTR FAMILY"/>
    <property type="match status" value="1"/>
</dbReference>
<dbReference type="PRINTS" id="PR00035">
    <property type="entry name" value="HTHGNTR"/>
</dbReference>
<dbReference type="Pfam" id="PF00392">
    <property type="entry name" value="GntR"/>
    <property type="match status" value="1"/>
</dbReference>
<dbReference type="SMART" id="SM00345">
    <property type="entry name" value="HTH_GNTR"/>
    <property type="match status" value="1"/>
</dbReference>
<dbReference type="EMBL" id="QSRA01000006">
    <property type="protein sequence ID" value="RGK84584.1"/>
    <property type="molecule type" value="Genomic_DNA"/>
</dbReference>
<dbReference type="InterPro" id="IPR008920">
    <property type="entry name" value="TF_FadR/GntR_C"/>
</dbReference>
<evidence type="ECO:0000256" key="3">
    <source>
        <dbReference type="ARBA" id="ARBA00023163"/>
    </source>
</evidence>
<organism evidence="5 6">
    <name type="scientific">Dorea formicigenerans</name>
    <dbReference type="NCBI Taxonomy" id="39486"/>
    <lineage>
        <taxon>Bacteria</taxon>
        <taxon>Bacillati</taxon>
        <taxon>Bacillota</taxon>
        <taxon>Clostridia</taxon>
        <taxon>Lachnospirales</taxon>
        <taxon>Lachnospiraceae</taxon>
        <taxon>Dorea</taxon>
    </lineage>
</organism>
<dbReference type="InterPro" id="IPR011711">
    <property type="entry name" value="GntR_C"/>
</dbReference>
<evidence type="ECO:0000256" key="2">
    <source>
        <dbReference type="ARBA" id="ARBA00023125"/>
    </source>
</evidence>
<keyword evidence="2" id="KW-0238">DNA-binding</keyword>
<evidence type="ECO:0000313" key="5">
    <source>
        <dbReference type="EMBL" id="RGK84584.1"/>
    </source>
</evidence>
<dbReference type="InterPro" id="IPR036390">
    <property type="entry name" value="WH_DNA-bd_sf"/>
</dbReference>
<keyword evidence="1" id="KW-0805">Transcription regulation</keyword>
<dbReference type="SUPFAM" id="SSF48008">
    <property type="entry name" value="GntR ligand-binding domain-like"/>
    <property type="match status" value="1"/>
</dbReference>
<dbReference type="SUPFAM" id="SSF46785">
    <property type="entry name" value="Winged helix' DNA-binding domain"/>
    <property type="match status" value="1"/>
</dbReference>
<keyword evidence="3" id="KW-0804">Transcription</keyword>
<sequence>MDNKLNAMNIVIEYLRKGLQSNEWPVDSKIPSEHELCQKLDVSRSNVRNALSQLNTLGVLKTIHGKGTFVRSTDLSVLGLGQTSHELLEKALPFFEFRRMLEPEICYYAANRASENDLNALTSTLQMMIQYNDQPLKRVSYDTQFHLQLAKLTQNPYAFNTLSNTLLENHLLLQSVSESVGSYNGIYYHSLIIKDLKDRNAKKARSSMYEHLDKTICELSNKL</sequence>
<evidence type="ECO:0000256" key="1">
    <source>
        <dbReference type="ARBA" id="ARBA00023015"/>
    </source>
</evidence>
<dbReference type="InterPro" id="IPR036388">
    <property type="entry name" value="WH-like_DNA-bd_sf"/>
</dbReference>
<dbReference type="CDD" id="cd07377">
    <property type="entry name" value="WHTH_GntR"/>
    <property type="match status" value="1"/>
</dbReference>
<dbReference type="RefSeq" id="WP_117659382.1">
    <property type="nucleotide sequence ID" value="NZ_QSRA01000006.1"/>
</dbReference>
<feature type="domain" description="HTH gntR-type" evidence="4">
    <location>
        <begin position="5"/>
        <end position="73"/>
    </location>
</feature>
<dbReference type="AlphaFoldDB" id="A0A3E4PWS6"/>
<reference evidence="5 6" key="1">
    <citation type="submission" date="2018-08" db="EMBL/GenBank/DDBJ databases">
        <title>A genome reference for cultivated species of the human gut microbiota.</title>
        <authorList>
            <person name="Zou Y."/>
            <person name="Xue W."/>
            <person name="Luo G."/>
        </authorList>
    </citation>
    <scope>NUCLEOTIDE SEQUENCE [LARGE SCALE GENOMIC DNA]</scope>
    <source>
        <strain evidence="5 6">TF09-3</strain>
    </source>
</reference>
<dbReference type="InterPro" id="IPR000524">
    <property type="entry name" value="Tscrpt_reg_HTH_GntR"/>
</dbReference>
<comment type="caution">
    <text evidence="5">The sequence shown here is derived from an EMBL/GenBank/DDBJ whole genome shotgun (WGS) entry which is preliminary data.</text>
</comment>
<dbReference type="PROSITE" id="PS50949">
    <property type="entry name" value="HTH_GNTR"/>
    <property type="match status" value="1"/>
</dbReference>
<name>A0A3E4PWS6_9FIRM</name>
<dbReference type="SMART" id="SM00895">
    <property type="entry name" value="FCD"/>
    <property type="match status" value="1"/>
</dbReference>